<dbReference type="PANTHER" id="PTHR11967:SF2">
    <property type="entry name" value="ALPHA-1-ACID GLYCOPROTEIN 1"/>
    <property type="match status" value="1"/>
</dbReference>
<accession>A0A7L3N2K0</accession>
<dbReference type="OrthoDB" id="9393849at2759"/>
<keyword evidence="4" id="KW-0325">Glycoprotein</keyword>
<keyword evidence="2" id="KW-0964">Secreted</keyword>
<dbReference type="InterPro" id="IPR000566">
    <property type="entry name" value="Lipocln_cytosolic_FA-bd_dom"/>
</dbReference>
<keyword evidence="3 5" id="KW-0732">Signal</keyword>
<proteinExistence type="predicted"/>
<keyword evidence="8" id="KW-1185">Reference proteome</keyword>
<feature type="non-terminal residue" evidence="7">
    <location>
        <position position="170"/>
    </location>
</feature>
<evidence type="ECO:0000256" key="4">
    <source>
        <dbReference type="ARBA" id="ARBA00023180"/>
    </source>
</evidence>
<evidence type="ECO:0000313" key="7">
    <source>
        <dbReference type="EMBL" id="NXU73179.1"/>
    </source>
</evidence>
<reference evidence="7 8" key="1">
    <citation type="submission" date="2019-09" db="EMBL/GenBank/DDBJ databases">
        <title>Bird 10,000 Genomes (B10K) Project - Family phase.</title>
        <authorList>
            <person name="Zhang G."/>
        </authorList>
    </citation>
    <scope>NUCLEOTIDE SEQUENCE [LARGE SCALE GENOMIC DNA]</scope>
    <source>
        <strain evidence="7">OUT-0002</strain>
    </source>
</reference>
<dbReference type="PANTHER" id="PTHR11967">
    <property type="entry name" value="ALPHA-1-ACID GLYCOPROTEIN"/>
    <property type="match status" value="1"/>
</dbReference>
<dbReference type="Pfam" id="PF00061">
    <property type="entry name" value="Lipocalin"/>
    <property type="match status" value="1"/>
</dbReference>
<dbReference type="Proteomes" id="UP000579904">
    <property type="component" value="Unassembled WGS sequence"/>
</dbReference>
<evidence type="ECO:0000259" key="6">
    <source>
        <dbReference type="Pfam" id="PF00061"/>
    </source>
</evidence>
<dbReference type="SUPFAM" id="SSF50814">
    <property type="entry name" value="Lipocalins"/>
    <property type="match status" value="1"/>
</dbReference>
<feature type="non-terminal residue" evidence="7">
    <location>
        <position position="1"/>
    </location>
</feature>
<dbReference type="GO" id="GO:0005615">
    <property type="term" value="C:extracellular space"/>
    <property type="evidence" value="ECO:0007669"/>
    <property type="project" value="TreeGrafter"/>
</dbReference>
<organism evidence="7 8">
    <name type="scientific">Oreotrochilus melanogaster</name>
    <dbReference type="NCBI Taxonomy" id="689266"/>
    <lineage>
        <taxon>Eukaryota</taxon>
        <taxon>Metazoa</taxon>
        <taxon>Chordata</taxon>
        <taxon>Craniata</taxon>
        <taxon>Vertebrata</taxon>
        <taxon>Euteleostomi</taxon>
        <taxon>Archelosauria</taxon>
        <taxon>Archosauria</taxon>
        <taxon>Dinosauria</taxon>
        <taxon>Saurischia</taxon>
        <taxon>Theropoda</taxon>
        <taxon>Coelurosauria</taxon>
        <taxon>Aves</taxon>
        <taxon>Neognathae</taxon>
        <taxon>Neoaves</taxon>
        <taxon>Strisores</taxon>
        <taxon>Apodiformes</taxon>
        <taxon>Trochilidae</taxon>
        <taxon>Oreotrochilus</taxon>
    </lineage>
</organism>
<dbReference type="InterPro" id="IPR012674">
    <property type="entry name" value="Calycin"/>
</dbReference>
<comment type="caution">
    <text evidence="7">The sequence shown here is derived from an EMBL/GenBank/DDBJ whole genome shotgun (WGS) entry which is preliminary data.</text>
</comment>
<dbReference type="AlphaFoldDB" id="A0A7L3N2K0"/>
<comment type="subcellular location">
    <subcellularLocation>
        <location evidence="1">Secreted</location>
    </subcellularLocation>
</comment>
<dbReference type="EMBL" id="VZUB01002536">
    <property type="protein sequence ID" value="NXU73179.1"/>
    <property type="molecule type" value="Genomic_DNA"/>
</dbReference>
<evidence type="ECO:0000256" key="5">
    <source>
        <dbReference type="SAM" id="SignalP"/>
    </source>
</evidence>
<evidence type="ECO:0000256" key="3">
    <source>
        <dbReference type="ARBA" id="ARBA00022729"/>
    </source>
</evidence>
<feature type="signal peptide" evidence="5">
    <location>
        <begin position="1"/>
        <end position="19"/>
    </location>
</feature>
<evidence type="ECO:0000256" key="2">
    <source>
        <dbReference type="ARBA" id="ARBA00022525"/>
    </source>
</evidence>
<protein>
    <submittedName>
        <fullName evidence="7">A1AG protein</fullName>
    </submittedName>
</protein>
<evidence type="ECO:0000313" key="8">
    <source>
        <dbReference type="Proteomes" id="UP000579904"/>
    </source>
</evidence>
<gene>
    <name evidence="7" type="primary">Orm1</name>
    <name evidence="7" type="ORF">OREMEL_R02800</name>
</gene>
<dbReference type="Gene3D" id="2.40.128.20">
    <property type="match status" value="1"/>
</dbReference>
<feature type="chain" id="PRO_5029647256" evidence="5">
    <location>
        <begin position="20"/>
        <end position="170"/>
    </location>
</feature>
<name>A0A7L3N2K0_9AVES</name>
<feature type="domain" description="Lipocalin/cytosolic fatty-acid binding" evidence="6">
    <location>
        <begin position="36"/>
        <end position="169"/>
    </location>
</feature>
<sequence>LTLLLGLPFALTTEPPSCTQPVKVTFSNATIPRILGPWNFIASASRYPHYLEMTKAMKHASFSYFPGSHEEELDATTIARVNETCVVKNSSGIQLFLHNSTMVHVDNQTVSMAEVMQSDKDLLILKHLHGDFTGLSLSARTLNVSKEHLEEFKAYVHCLGFTEEEIYFTS</sequence>
<evidence type="ECO:0000256" key="1">
    <source>
        <dbReference type="ARBA" id="ARBA00004613"/>
    </source>
</evidence>